<evidence type="ECO:0000259" key="2">
    <source>
        <dbReference type="Pfam" id="PF18545"/>
    </source>
</evidence>
<reference evidence="3 4" key="1">
    <citation type="submission" date="2018-10" db="EMBL/GenBank/DDBJ databases">
        <title>Natrarchaeobius chitinivorans gen. nov., sp. nov., and Natrarchaeobius haloalkaliphilus sp. nov., alkaliphilic, chitin-utilizing haloarchaea from hypersaline alkaline lakes.</title>
        <authorList>
            <person name="Sorokin D.Y."/>
            <person name="Elcheninov A.G."/>
            <person name="Kostrikina N.A."/>
            <person name="Bale N.J."/>
            <person name="Sinninghe Damste J.S."/>
            <person name="Khijniak T.V."/>
            <person name="Kublanov I.V."/>
            <person name="Toshchakov S.V."/>
        </authorList>
    </citation>
    <scope>NUCLEOTIDE SEQUENCE [LARGE SCALE GENOMIC DNA]</scope>
    <source>
        <strain evidence="3 4">AArcht-Sl</strain>
    </source>
</reference>
<accession>A0A3N6P9L8</accession>
<keyword evidence="4" id="KW-1185">Reference proteome</keyword>
<feature type="domain" description="Halobacterial output" evidence="2">
    <location>
        <begin position="28"/>
        <end position="99"/>
    </location>
</feature>
<organism evidence="3 4">
    <name type="scientific">Natrarchaeobius halalkaliphilus</name>
    <dbReference type="NCBI Taxonomy" id="1679091"/>
    <lineage>
        <taxon>Archaea</taxon>
        <taxon>Methanobacteriati</taxon>
        <taxon>Methanobacteriota</taxon>
        <taxon>Stenosarchaea group</taxon>
        <taxon>Halobacteria</taxon>
        <taxon>Halobacteriales</taxon>
        <taxon>Natrialbaceae</taxon>
        <taxon>Natrarchaeobius</taxon>
    </lineage>
</organism>
<evidence type="ECO:0000256" key="1">
    <source>
        <dbReference type="SAM" id="MobiDB-lite"/>
    </source>
</evidence>
<dbReference type="Pfam" id="PF18545">
    <property type="entry name" value="HalOD1"/>
    <property type="match status" value="1"/>
</dbReference>
<feature type="region of interest" description="Disordered" evidence="1">
    <location>
        <begin position="1"/>
        <end position="31"/>
    </location>
</feature>
<proteinExistence type="predicted"/>
<name>A0A3N6P9L8_9EURY</name>
<dbReference type="OrthoDB" id="327217at2157"/>
<dbReference type="EMBL" id="REFY01000001">
    <property type="protein sequence ID" value="RQG92945.1"/>
    <property type="molecule type" value="Genomic_DNA"/>
</dbReference>
<gene>
    <name evidence="3" type="ORF">EA462_01630</name>
</gene>
<protein>
    <recommendedName>
        <fullName evidence="2">Halobacterial output domain-containing protein</fullName>
    </recommendedName>
</protein>
<feature type="compositionally biased region" description="Polar residues" evidence="1">
    <location>
        <begin position="22"/>
        <end position="31"/>
    </location>
</feature>
<dbReference type="AlphaFoldDB" id="A0A3N6P9L8"/>
<dbReference type="Proteomes" id="UP000273828">
    <property type="component" value="Unassembled WGS sequence"/>
</dbReference>
<sequence length="106" mass="11311">MPSGDEPADATESRQPADVTTFDPSAGQQPSLAVPVAVASFTEEDPLELTPLYEVVEPDALDSLFEHAARTDGNGVHQLWFRYEGVDVGVRSDGQIEIDAPTADPS</sequence>
<evidence type="ECO:0000313" key="3">
    <source>
        <dbReference type="EMBL" id="RQG92945.1"/>
    </source>
</evidence>
<dbReference type="RefSeq" id="WP_124176827.1">
    <property type="nucleotide sequence ID" value="NZ_REFY01000001.1"/>
</dbReference>
<comment type="caution">
    <text evidence="3">The sequence shown here is derived from an EMBL/GenBank/DDBJ whole genome shotgun (WGS) entry which is preliminary data.</text>
</comment>
<evidence type="ECO:0000313" key="4">
    <source>
        <dbReference type="Proteomes" id="UP000273828"/>
    </source>
</evidence>
<dbReference type="InterPro" id="IPR040624">
    <property type="entry name" value="HalOD1"/>
</dbReference>